<keyword evidence="3" id="KW-1185">Reference proteome</keyword>
<organism evidence="2 3">
    <name type="scientific">Gymnopilus junonius</name>
    <name type="common">Spectacular rustgill mushroom</name>
    <name type="synonym">Gymnopilus spectabilis subsp. junonius</name>
    <dbReference type="NCBI Taxonomy" id="109634"/>
    <lineage>
        <taxon>Eukaryota</taxon>
        <taxon>Fungi</taxon>
        <taxon>Dikarya</taxon>
        <taxon>Basidiomycota</taxon>
        <taxon>Agaricomycotina</taxon>
        <taxon>Agaricomycetes</taxon>
        <taxon>Agaricomycetidae</taxon>
        <taxon>Agaricales</taxon>
        <taxon>Agaricineae</taxon>
        <taxon>Hymenogastraceae</taxon>
        <taxon>Gymnopilus</taxon>
    </lineage>
</organism>
<accession>A0A9P5NHQ6</accession>
<evidence type="ECO:0000313" key="2">
    <source>
        <dbReference type="EMBL" id="KAF8889143.1"/>
    </source>
</evidence>
<dbReference type="Proteomes" id="UP000724874">
    <property type="component" value="Unassembled WGS sequence"/>
</dbReference>
<feature type="transmembrane region" description="Helical" evidence="1">
    <location>
        <begin position="38"/>
        <end position="58"/>
    </location>
</feature>
<proteinExistence type="predicted"/>
<comment type="caution">
    <text evidence="2">The sequence shown here is derived from an EMBL/GenBank/DDBJ whole genome shotgun (WGS) entry which is preliminary data.</text>
</comment>
<keyword evidence="1" id="KW-1133">Transmembrane helix</keyword>
<reference evidence="2" key="1">
    <citation type="submission" date="2020-11" db="EMBL/GenBank/DDBJ databases">
        <authorList>
            <consortium name="DOE Joint Genome Institute"/>
            <person name="Ahrendt S."/>
            <person name="Riley R."/>
            <person name="Andreopoulos W."/>
            <person name="LaButti K."/>
            <person name="Pangilinan J."/>
            <person name="Ruiz-duenas F.J."/>
            <person name="Barrasa J.M."/>
            <person name="Sanchez-Garcia M."/>
            <person name="Camarero S."/>
            <person name="Miyauchi S."/>
            <person name="Serrano A."/>
            <person name="Linde D."/>
            <person name="Babiker R."/>
            <person name="Drula E."/>
            <person name="Ayuso-Fernandez I."/>
            <person name="Pacheco R."/>
            <person name="Padilla G."/>
            <person name="Ferreira P."/>
            <person name="Barriuso J."/>
            <person name="Kellner H."/>
            <person name="Castanera R."/>
            <person name="Alfaro M."/>
            <person name="Ramirez L."/>
            <person name="Pisabarro A.G."/>
            <person name="Kuo A."/>
            <person name="Tritt A."/>
            <person name="Lipzen A."/>
            <person name="He G."/>
            <person name="Yan M."/>
            <person name="Ng V."/>
            <person name="Cullen D."/>
            <person name="Martin F."/>
            <person name="Rosso M.-N."/>
            <person name="Henrissat B."/>
            <person name="Hibbett D."/>
            <person name="Martinez A.T."/>
            <person name="Grigoriev I.V."/>
        </authorList>
    </citation>
    <scope>NUCLEOTIDE SEQUENCE</scope>
    <source>
        <strain evidence="2">AH 44721</strain>
    </source>
</reference>
<evidence type="ECO:0000313" key="3">
    <source>
        <dbReference type="Proteomes" id="UP000724874"/>
    </source>
</evidence>
<sequence length="61" mass="6879">MGVLTVFCSAFSSVMHMLFVVITCFSSMLYVIEYELPLIVVWSIIDSMGWTLVSEIVVQGR</sequence>
<gene>
    <name evidence="2" type="ORF">CPB84DRAFT_1785689</name>
</gene>
<dbReference type="AlphaFoldDB" id="A0A9P5NHQ6"/>
<evidence type="ECO:0000256" key="1">
    <source>
        <dbReference type="SAM" id="Phobius"/>
    </source>
</evidence>
<name>A0A9P5NHQ6_GYMJU</name>
<feature type="transmembrane region" description="Helical" evidence="1">
    <location>
        <begin position="7"/>
        <end position="32"/>
    </location>
</feature>
<keyword evidence="1" id="KW-0472">Membrane</keyword>
<protein>
    <submittedName>
        <fullName evidence="2">Uncharacterized protein</fullName>
    </submittedName>
</protein>
<keyword evidence="1" id="KW-0812">Transmembrane</keyword>
<dbReference type="EMBL" id="JADNYJ010000081">
    <property type="protein sequence ID" value="KAF8889143.1"/>
    <property type="molecule type" value="Genomic_DNA"/>
</dbReference>